<evidence type="ECO:0000256" key="1">
    <source>
        <dbReference type="SAM" id="Coils"/>
    </source>
</evidence>
<dbReference type="Proteomes" id="UP000801492">
    <property type="component" value="Unassembled WGS sequence"/>
</dbReference>
<evidence type="ECO:0000313" key="3">
    <source>
        <dbReference type="Proteomes" id="UP000801492"/>
    </source>
</evidence>
<sequence>MKKIIITKEKSAGINKEWDNIKTAIEASTELLEPTSEKRKDWFDDECRKAVQKRKQARMKILEDNTRGRIEQYKQIRNSTQTKVRNKKREAHKKLEEIEEHYRNRNTKLFCKNLREKRKGF</sequence>
<name>A0A8K0FYL9_IGNLU</name>
<reference evidence="2" key="1">
    <citation type="submission" date="2019-08" db="EMBL/GenBank/DDBJ databases">
        <title>The genome of the North American firefly Photinus pyralis.</title>
        <authorList>
            <consortium name="Photinus pyralis genome working group"/>
            <person name="Fallon T.R."/>
            <person name="Sander Lower S.E."/>
            <person name="Weng J.-K."/>
        </authorList>
    </citation>
    <scope>NUCLEOTIDE SEQUENCE</scope>
    <source>
        <strain evidence="2">TRF0915ILg1</strain>
        <tissue evidence="2">Whole body</tissue>
    </source>
</reference>
<accession>A0A8K0FYL9</accession>
<keyword evidence="3" id="KW-1185">Reference proteome</keyword>
<dbReference type="OrthoDB" id="6783619at2759"/>
<dbReference type="EMBL" id="VTPC01089958">
    <property type="protein sequence ID" value="KAF2885420.1"/>
    <property type="molecule type" value="Genomic_DNA"/>
</dbReference>
<comment type="caution">
    <text evidence="2">The sequence shown here is derived from an EMBL/GenBank/DDBJ whole genome shotgun (WGS) entry which is preliminary data.</text>
</comment>
<protein>
    <submittedName>
        <fullName evidence="2">Uncharacterized protein</fullName>
    </submittedName>
</protein>
<organism evidence="2 3">
    <name type="scientific">Ignelater luminosus</name>
    <name type="common">Cucubano</name>
    <name type="synonym">Pyrophorus luminosus</name>
    <dbReference type="NCBI Taxonomy" id="2038154"/>
    <lineage>
        <taxon>Eukaryota</taxon>
        <taxon>Metazoa</taxon>
        <taxon>Ecdysozoa</taxon>
        <taxon>Arthropoda</taxon>
        <taxon>Hexapoda</taxon>
        <taxon>Insecta</taxon>
        <taxon>Pterygota</taxon>
        <taxon>Neoptera</taxon>
        <taxon>Endopterygota</taxon>
        <taxon>Coleoptera</taxon>
        <taxon>Polyphaga</taxon>
        <taxon>Elateriformia</taxon>
        <taxon>Elateroidea</taxon>
        <taxon>Elateridae</taxon>
        <taxon>Agrypninae</taxon>
        <taxon>Pyrophorini</taxon>
        <taxon>Ignelater</taxon>
    </lineage>
</organism>
<feature type="coiled-coil region" evidence="1">
    <location>
        <begin position="70"/>
        <end position="104"/>
    </location>
</feature>
<keyword evidence="1" id="KW-0175">Coiled coil</keyword>
<dbReference type="AlphaFoldDB" id="A0A8K0FYL9"/>
<proteinExistence type="predicted"/>
<gene>
    <name evidence="2" type="ORF">ILUMI_20765</name>
</gene>
<evidence type="ECO:0000313" key="2">
    <source>
        <dbReference type="EMBL" id="KAF2885420.1"/>
    </source>
</evidence>